<dbReference type="OrthoDB" id="1867783at2759"/>
<dbReference type="SMART" id="SM00389">
    <property type="entry name" value="HOX"/>
    <property type="match status" value="1"/>
</dbReference>
<evidence type="ECO:0000313" key="8">
    <source>
        <dbReference type="Proteomes" id="UP000663879"/>
    </source>
</evidence>
<evidence type="ECO:0000256" key="2">
    <source>
        <dbReference type="ARBA" id="ARBA00023155"/>
    </source>
</evidence>
<organism evidence="7 8">
    <name type="scientific">Brachionus calyciflorus</name>
    <dbReference type="NCBI Taxonomy" id="104777"/>
    <lineage>
        <taxon>Eukaryota</taxon>
        <taxon>Metazoa</taxon>
        <taxon>Spiralia</taxon>
        <taxon>Gnathifera</taxon>
        <taxon>Rotifera</taxon>
        <taxon>Eurotatoria</taxon>
        <taxon>Monogononta</taxon>
        <taxon>Pseudotrocha</taxon>
        <taxon>Ploima</taxon>
        <taxon>Brachionidae</taxon>
        <taxon>Brachionus</taxon>
    </lineage>
</organism>
<evidence type="ECO:0000313" key="7">
    <source>
        <dbReference type="EMBL" id="CAF0730420.1"/>
    </source>
</evidence>
<dbReference type="PROSITE" id="PS50071">
    <property type="entry name" value="HOMEOBOX_2"/>
    <property type="match status" value="1"/>
</dbReference>
<comment type="subcellular location">
    <subcellularLocation>
        <location evidence="4 5">Nucleus</location>
    </subcellularLocation>
</comment>
<keyword evidence="8" id="KW-1185">Reference proteome</keyword>
<dbReference type="Pfam" id="PF00046">
    <property type="entry name" value="Homeodomain"/>
    <property type="match status" value="1"/>
</dbReference>
<dbReference type="InterPro" id="IPR001356">
    <property type="entry name" value="HD"/>
</dbReference>
<feature type="domain" description="Homeobox" evidence="6">
    <location>
        <begin position="1"/>
        <end position="47"/>
    </location>
</feature>
<name>A0A813MYB2_9BILA</name>
<dbReference type="GO" id="GO:0005634">
    <property type="term" value="C:nucleus"/>
    <property type="evidence" value="ECO:0007669"/>
    <property type="project" value="UniProtKB-SubCell"/>
</dbReference>
<keyword evidence="2 4" id="KW-0371">Homeobox</keyword>
<gene>
    <name evidence="7" type="ORF">OXX778_LOCUS2806</name>
</gene>
<dbReference type="InterPro" id="IPR017970">
    <property type="entry name" value="Homeobox_CS"/>
</dbReference>
<dbReference type="Proteomes" id="UP000663879">
    <property type="component" value="Unassembled WGS sequence"/>
</dbReference>
<keyword evidence="1 4" id="KW-0238">DNA-binding</keyword>
<evidence type="ECO:0000256" key="3">
    <source>
        <dbReference type="ARBA" id="ARBA00023242"/>
    </source>
</evidence>
<evidence type="ECO:0000259" key="6">
    <source>
        <dbReference type="PROSITE" id="PS50071"/>
    </source>
</evidence>
<dbReference type="GO" id="GO:0000981">
    <property type="term" value="F:DNA-binding transcription factor activity, RNA polymerase II-specific"/>
    <property type="evidence" value="ECO:0007669"/>
    <property type="project" value="InterPro"/>
</dbReference>
<accession>A0A813MYB2</accession>
<comment type="caution">
    <text evidence="7">The sequence shown here is derived from an EMBL/GenBank/DDBJ whole genome shotgun (WGS) entry which is preliminary data.</text>
</comment>
<protein>
    <recommendedName>
        <fullName evidence="6">Homeobox domain-containing protein</fullName>
    </recommendedName>
</protein>
<dbReference type="GO" id="GO:0003677">
    <property type="term" value="F:DNA binding"/>
    <property type="evidence" value="ECO:0007669"/>
    <property type="project" value="UniProtKB-UniRule"/>
</dbReference>
<evidence type="ECO:0000256" key="4">
    <source>
        <dbReference type="PROSITE-ProRule" id="PRU00108"/>
    </source>
</evidence>
<dbReference type="SUPFAM" id="SSF46689">
    <property type="entry name" value="Homeodomain-like"/>
    <property type="match status" value="1"/>
</dbReference>
<dbReference type="EMBL" id="CAJNOC010000229">
    <property type="protein sequence ID" value="CAF0730420.1"/>
    <property type="molecule type" value="Genomic_DNA"/>
</dbReference>
<dbReference type="AlphaFoldDB" id="A0A813MYB2"/>
<keyword evidence="3 4" id="KW-0539">Nucleus</keyword>
<reference evidence="7" key="1">
    <citation type="submission" date="2021-02" db="EMBL/GenBank/DDBJ databases">
        <authorList>
            <person name="Nowell W R."/>
        </authorList>
    </citation>
    <scope>NUCLEOTIDE SEQUENCE</scope>
    <source>
        <strain evidence="7">Ploen Becks lab</strain>
    </source>
</reference>
<dbReference type="InterPro" id="IPR009057">
    <property type="entry name" value="Homeodomain-like_sf"/>
</dbReference>
<feature type="DNA-binding region" description="Homeobox" evidence="4">
    <location>
        <begin position="3"/>
        <end position="48"/>
    </location>
</feature>
<sequence>MEILEQEFKIEQYPSGSDIDRISSRLGVNLHTITVWFQNRRARLKRSVKRNQSS</sequence>
<dbReference type="CDD" id="cd00086">
    <property type="entry name" value="homeodomain"/>
    <property type="match status" value="1"/>
</dbReference>
<dbReference type="PROSITE" id="PS00027">
    <property type="entry name" value="HOMEOBOX_1"/>
    <property type="match status" value="1"/>
</dbReference>
<evidence type="ECO:0000256" key="5">
    <source>
        <dbReference type="RuleBase" id="RU000682"/>
    </source>
</evidence>
<evidence type="ECO:0000256" key="1">
    <source>
        <dbReference type="ARBA" id="ARBA00023125"/>
    </source>
</evidence>
<dbReference type="Gene3D" id="1.10.10.60">
    <property type="entry name" value="Homeodomain-like"/>
    <property type="match status" value="1"/>
</dbReference>
<proteinExistence type="predicted"/>